<sequence>MATVVLSIYVACLPVVIATVQTAMDWITETHWQTILQDNDDDDCDAQDTTARRRHQVPIEEKAWSKNDSFKLPRIVLPMDNLLMRHMPPPNMIA</sequence>
<keyword evidence="3" id="KW-1185">Reference proteome</keyword>
<feature type="chain" id="PRO_5026009299" description="Secreted protein" evidence="1">
    <location>
        <begin position="19"/>
        <end position="94"/>
    </location>
</feature>
<organism evidence="2 3">
    <name type="scientific">Aphanomyces euteiches</name>
    <dbReference type="NCBI Taxonomy" id="100861"/>
    <lineage>
        <taxon>Eukaryota</taxon>
        <taxon>Sar</taxon>
        <taxon>Stramenopiles</taxon>
        <taxon>Oomycota</taxon>
        <taxon>Saprolegniomycetes</taxon>
        <taxon>Saprolegniales</taxon>
        <taxon>Verrucalvaceae</taxon>
        <taxon>Aphanomyces</taxon>
    </lineage>
</organism>
<evidence type="ECO:0000313" key="2">
    <source>
        <dbReference type="EMBL" id="KAF0735714.1"/>
    </source>
</evidence>
<dbReference type="EMBL" id="VJMJ01000093">
    <property type="protein sequence ID" value="KAF0735714.1"/>
    <property type="molecule type" value="Genomic_DNA"/>
</dbReference>
<feature type="signal peptide" evidence="1">
    <location>
        <begin position="1"/>
        <end position="18"/>
    </location>
</feature>
<dbReference type="VEuPathDB" id="FungiDB:AeMF1_004466"/>
<evidence type="ECO:0008006" key="4">
    <source>
        <dbReference type="Google" id="ProtNLM"/>
    </source>
</evidence>
<comment type="caution">
    <text evidence="2">The sequence shown here is derived from an EMBL/GenBank/DDBJ whole genome shotgun (WGS) entry which is preliminary data.</text>
</comment>
<dbReference type="AlphaFoldDB" id="A0A6G0X745"/>
<evidence type="ECO:0000256" key="1">
    <source>
        <dbReference type="SAM" id="SignalP"/>
    </source>
</evidence>
<reference evidence="2 3" key="1">
    <citation type="submission" date="2019-07" db="EMBL/GenBank/DDBJ databases">
        <title>Genomics analysis of Aphanomyces spp. identifies a new class of oomycete effector associated with host adaptation.</title>
        <authorList>
            <person name="Gaulin E."/>
        </authorList>
    </citation>
    <scope>NUCLEOTIDE SEQUENCE [LARGE SCALE GENOMIC DNA]</scope>
    <source>
        <strain evidence="2 3">ATCC 201684</strain>
    </source>
</reference>
<name>A0A6G0X745_9STRA</name>
<evidence type="ECO:0000313" key="3">
    <source>
        <dbReference type="Proteomes" id="UP000481153"/>
    </source>
</evidence>
<proteinExistence type="predicted"/>
<protein>
    <recommendedName>
        <fullName evidence="4">Secreted protein</fullName>
    </recommendedName>
</protein>
<dbReference type="OrthoDB" id="10590651at2759"/>
<gene>
    <name evidence="2" type="ORF">Ae201684_007725</name>
</gene>
<keyword evidence="1" id="KW-0732">Signal</keyword>
<dbReference type="Proteomes" id="UP000481153">
    <property type="component" value="Unassembled WGS sequence"/>
</dbReference>
<accession>A0A6G0X745</accession>